<evidence type="ECO:0000256" key="3">
    <source>
        <dbReference type="ARBA" id="ARBA00009195"/>
    </source>
</evidence>
<dbReference type="InterPro" id="IPR011993">
    <property type="entry name" value="PH-like_dom_sf"/>
</dbReference>
<evidence type="ECO:0000256" key="11">
    <source>
        <dbReference type="ARBA" id="ARBA00022771"/>
    </source>
</evidence>
<dbReference type="PROSITE" id="PS50939">
    <property type="entry name" value="CYTOCHROME_B561"/>
    <property type="match status" value="1"/>
</dbReference>
<dbReference type="InterPro" id="IPR055251">
    <property type="entry name" value="SOS1_NGEF_PH"/>
</dbReference>
<keyword evidence="13" id="KW-0249">Electron transport</keyword>
<evidence type="ECO:0000256" key="13">
    <source>
        <dbReference type="ARBA" id="ARBA00022982"/>
    </source>
</evidence>
<dbReference type="Gene3D" id="3.30.60.20">
    <property type="match status" value="1"/>
</dbReference>
<dbReference type="AlphaFoldDB" id="A0A498MVF5"/>
<evidence type="ECO:0000313" key="31">
    <source>
        <dbReference type="EMBL" id="RXN22196.1"/>
    </source>
</evidence>
<reference evidence="31 32" key="1">
    <citation type="submission" date="2018-03" db="EMBL/GenBank/DDBJ databases">
        <title>Draft genome sequence of Rohu Carp (Labeo rohita).</title>
        <authorList>
            <person name="Das P."/>
            <person name="Kushwaha B."/>
            <person name="Joshi C.G."/>
            <person name="Kumar D."/>
            <person name="Nagpure N.S."/>
            <person name="Sahoo L."/>
            <person name="Das S.P."/>
            <person name="Bit A."/>
            <person name="Patnaik S."/>
            <person name="Meher P.K."/>
            <person name="Jayasankar P."/>
            <person name="Koringa P.G."/>
            <person name="Patel N.V."/>
            <person name="Hinsu A.T."/>
            <person name="Kumar R."/>
            <person name="Pandey M."/>
            <person name="Agarwal S."/>
            <person name="Srivastava S."/>
            <person name="Singh M."/>
            <person name="Iquebal M.A."/>
            <person name="Jaiswal S."/>
            <person name="Angadi U.B."/>
            <person name="Kumar N."/>
            <person name="Raza M."/>
            <person name="Shah T.M."/>
            <person name="Rai A."/>
            <person name="Jena J.K."/>
        </authorList>
    </citation>
    <scope>NUCLEOTIDE SEQUENCE [LARGE SCALE GENOMIC DNA]</scope>
    <source>
        <strain evidence="31">DASCIFA01</strain>
        <tissue evidence="31">Testis</tissue>
    </source>
</reference>
<feature type="transmembrane region" description="Helical" evidence="22">
    <location>
        <begin position="294"/>
        <end position="313"/>
    </location>
</feature>
<keyword evidence="15 20" id="KW-0727">SH2 domain</keyword>
<accession>A0A498MVF5</accession>
<dbReference type="SMART" id="SM00664">
    <property type="entry name" value="DoH"/>
    <property type="match status" value="1"/>
</dbReference>
<dbReference type="FunFam" id="2.30.30.40:FF:000039">
    <property type="entry name" value="Vav guanine nucleotide exchange factor 3"/>
    <property type="match status" value="1"/>
</dbReference>
<feature type="transmembrane region" description="Helical" evidence="22">
    <location>
        <begin position="394"/>
        <end position="416"/>
    </location>
</feature>
<dbReference type="Proteomes" id="UP000290572">
    <property type="component" value="Unassembled WGS sequence"/>
</dbReference>
<keyword evidence="4 21" id="KW-0728">SH3 domain</keyword>
<evidence type="ECO:0000259" key="28">
    <source>
        <dbReference type="PROSITE" id="PS50081"/>
    </source>
</evidence>
<keyword evidence="11" id="KW-0863">Zinc-finger</keyword>
<dbReference type="InterPro" id="IPR002219">
    <property type="entry name" value="PKC_DAG/PE"/>
</dbReference>
<feature type="transmembrane region" description="Helical" evidence="22">
    <location>
        <begin position="360"/>
        <end position="382"/>
    </location>
</feature>
<evidence type="ECO:0000256" key="22">
    <source>
        <dbReference type="SAM" id="Phobius"/>
    </source>
</evidence>
<keyword evidence="6" id="KW-0597">Phosphoprotein</keyword>
<dbReference type="SMART" id="SM00109">
    <property type="entry name" value="C1"/>
    <property type="match status" value="1"/>
</dbReference>
<evidence type="ECO:0000256" key="12">
    <source>
        <dbReference type="ARBA" id="ARBA00022833"/>
    </source>
</evidence>
<keyword evidence="19" id="KW-0449">Lipoprotein</keyword>
<dbReference type="SMART" id="SM00326">
    <property type="entry name" value="SH3"/>
    <property type="match status" value="1"/>
</dbReference>
<keyword evidence="14 22" id="KW-1133">Transmembrane helix</keyword>
<keyword evidence="17 22" id="KW-0472">Membrane</keyword>
<dbReference type="InterPro" id="IPR005018">
    <property type="entry name" value="DOMON_domain"/>
</dbReference>
<evidence type="ECO:0000259" key="26">
    <source>
        <dbReference type="PROSITE" id="PS50003"/>
    </source>
</evidence>
<evidence type="ECO:0000256" key="18">
    <source>
        <dbReference type="ARBA" id="ARBA00023180"/>
    </source>
</evidence>
<feature type="domain" description="DOMON" evidence="29">
    <location>
        <begin position="133"/>
        <end position="248"/>
    </location>
</feature>
<evidence type="ECO:0000259" key="30">
    <source>
        <dbReference type="PROSITE" id="PS50939"/>
    </source>
</evidence>
<dbReference type="FunFam" id="3.30.60.20:FF:000015">
    <property type="entry name" value="Vav guanine nucleotide exchange factor 1"/>
    <property type="match status" value="1"/>
</dbReference>
<evidence type="ECO:0000256" key="16">
    <source>
        <dbReference type="ARBA" id="ARBA00023004"/>
    </source>
</evidence>
<evidence type="ECO:0000256" key="19">
    <source>
        <dbReference type="ARBA" id="ARBA00023288"/>
    </source>
</evidence>
<dbReference type="Pfam" id="PF02014">
    <property type="entry name" value="Reeler"/>
    <property type="match status" value="1"/>
</dbReference>
<dbReference type="GO" id="GO:0016477">
    <property type="term" value="P:cell migration"/>
    <property type="evidence" value="ECO:0007669"/>
    <property type="project" value="TreeGrafter"/>
</dbReference>
<dbReference type="InterPro" id="IPR000980">
    <property type="entry name" value="SH2"/>
</dbReference>
<sequence length="1206" mass="135804">MFLYVLLCCVGVVHCYSHGRVSGVCDTMTPNHGSNSAQTGPAPFTVTADKTTFKEGDQITVSLNNQSADQFEGFMLQARQVGSTTSIGTFNVTGSNAQLLSCDGMAVPSNPDCGKTKVCFSQPSNCDPTASTACYFMAVQTSSNQSEMRIEMFGQADGYVAIGFSDDQEMGNDDIYICGKDSSGSLRVQYAFSTGKTAPTILPPGNVTNVNTVLNGNTINCSFTSRNAINTGSRATSTREYYLMIAAGPSNSQGNIGIHTNKYVTSTKVNLQDPSQIITSAEEFPAIIKAHGCLMLISWMTTGSIGMLIARYLKGAAKDYGCCGKDFWFMAHVSFMVLSVTATAIAFILVFSYARDWSGGAHPVLGCLVMILSLIQPIVAAFRCEPSHELRFVFNWAHSFIALAIKGLAVAAIFTGLALFEEHKEDGWMLKVLGGFVTWEALIYILQDLNLRSKKKGSEMCNFGSFLCLKNIRTFLHACSEIFGMKKSELFEAFDLFDVRDFGKVMDTLSKLSHTHIAQQTGIRPFPTEESVEDEDIYNHLEDLIDENGVEDEEDLYDCVYDDDEGGEVYEDLMKVELVQPQRQAETDIRSCCLMEIKQTEEKYTETLDSIEKFFMKPLGQSLSGVDIEKVFINIPDLVKVHTSLLREVQDSVLMHNASNLYQIFIKYKERLVLYGKYCSQVESAIACLDDICKNREDVRQMLELCSKRANNGKFTLRDLLVVPMQRVLKYHLLLQELVKHTHDATDKSNLRQALDAMKDLAQYVNEVKRDIETLRDIDQYQKSIENLNQSLRNYGRPKGDSEVRVASVDKRAKQDRHIFLFDAAVIVCKRRGDNYEMKEVIDLHSFKITNNPTSERENRKWCHGFYLTHNQGQNGFEFFFKTKELKKKWLEQFGMALSNICPESGKSNFHEFRMHTFETTTSCSSCKMLLRGVFYQGYRCSKCGAGAHKECLGRVDVCVKHSADSSSFGSQIGKTPCRGGDTGLPKMTVIRNYYGVPSPLCGPPLNIQVGDVIEVIEANVRSCWWKVPKPVDYSSQPWFAGPMERLQAEAALLNRRSSTYLVRHRSREFNEYAISIKYNNDVKHIKILTKEGFFHIAENRKFRSILELIEYYKHHSLREGFRTLDTTLQFAYREPENGANMFTPKVMGVAIARYDFSSRDTRELTLQEGDVVKIYSKTGANGWWRGEVNGRVGWFPSTYVEEGEE</sequence>
<dbReference type="Pfam" id="PF00017">
    <property type="entry name" value="SH2"/>
    <property type="match status" value="1"/>
</dbReference>
<keyword evidence="9" id="KW-0479">Metal-binding</keyword>
<organism evidence="31 32">
    <name type="scientific">Labeo rohita</name>
    <name type="common">Indian major carp</name>
    <name type="synonym">Cyprinus rohita</name>
    <dbReference type="NCBI Taxonomy" id="84645"/>
    <lineage>
        <taxon>Eukaryota</taxon>
        <taxon>Metazoa</taxon>
        <taxon>Chordata</taxon>
        <taxon>Craniata</taxon>
        <taxon>Vertebrata</taxon>
        <taxon>Euteleostomi</taxon>
        <taxon>Actinopterygii</taxon>
        <taxon>Neopterygii</taxon>
        <taxon>Teleostei</taxon>
        <taxon>Ostariophysi</taxon>
        <taxon>Cypriniformes</taxon>
        <taxon>Cyprinidae</taxon>
        <taxon>Labeoninae</taxon>
        <taxon>Labeonini</taxon>
        <taxon>Labeo</taxon>
    </lineage>
</organism>
<evidence type="ECO:0000256" key="10">
    <source>
        <dbReference type="ARBA" id="ARBA00022737"/>
    </source>
</evidence>
<feature type="chain" id="PRO_5019715926" evidence="23">
    <location>
        <begin position="16"/>
        <end position="1206"/>
    </location>
</feature>
<evidence type="ECO:0000259" key="27">
    <source>
        <dbReference type="PROSITE" id="PS50010"/>
    </source>
</evidence>
<dbReference type="Pfam" id="PF00307">
    <property type="entry name" value="CH"/>
    <property type="match status" value="1"/>
</dbReference>
<dbReference type="InterPro" id="IPR037832">
    <property type="entry name" value="PH_Vav"/>
</dbReference>
<dbReference type="Pfam" id="PF00621">
    <property type="entry name" value="RhoGEF"/>
    <property type="match status" value="1"/>
</dbReference>
<dbReference type="FunFam" id="1.20.900.10:FF:000009">
    <property type="entry name" value="Vav guanine nucleotide exchange factor 1"/>
    <property type="match status" value="1"/>
</dbReference>
<protein>
    <submittedName>
        <fullName evidence="31">Guanine nucleotide exchange factor VAV3 isoform X2</fullName>
    </submittedName>
</protein>
<dbReference type="PROSITE" id="PS50001">
    <property type="entry name" value="SH2"/>
    <property type="match status" value="1"/>
</dbReference>
<evidence type="ECO:0007829" key="33">
    <source>
        <dbReference type="PeptideAtlas" id="A0A498MVF5"/>
    </source>
</evidence>
<proteinExistence type="evidence at protein level"/>
<keyword evidence="18" id="KW-0325">Glycoprotein</keyword>
<dbReference type="InterPro" id="IPR001849">
    <property type="entry name" value="PH_domain"/>
</dbReference>
<evidence type="ECO:0000256" key="9">
    <source>
        <dbReference type="ARBA" id="ARBA00022723"/>
    </source>
</evidence>
<dbReference type="PROSITE" id="PS50010">
    <property type="entry name" value="DH_2"/>
    <property type="match status" value="1"/>
</dbReference>
<dbReference type="SUPFAM" id="SSF50729">
    <property type="entry name" value="PH domain-like"/>
    <property type="match status" value="1"/>
</dbReference>
<dbReference type="CDD" id="cd08544">
    <property type="entry name" value="Reeler"/>
    <property type="match status" value="1"/>
</dbReference>
<evidence type="ECO:0000259" key="25">
    <source>
        <dbReference type="PROSITE" id="PS50002"/>
    </source>
</evidence>
<dbReference type="InterPro" id="IPR035899">
    <property type="entry name" value="DBL_dom_sf"/>
</dbReference>
<dbReference type="Gene3D" id="2.60.40.4060">
    <property type="entry name" value="Reeler domain"/>
    <property type="match status" value="1"/>
</dbReference>
<keyword evidence="33" id="KW-1267">Proteomics identification</keyword>
<dbReference type="SMART" id="SM00665">
    <property type="entry name" value="B561"/>
    <property type="match status" value="1"/>
</dbReference>
<evidence type="ECO:0000256" key="7">
    <source>
        <dbReference type="ARBA" id="ARBA00022658"/>
    </source>
</evidence>
<keyword evidence="7" id="KW-0344">Guanine-nucleotide releasing factor</keyword>
<dbReference type="PANTHER" id="PTHR45818">
    <property type="entry name" value="PROTEIN VAV"/>
    <property type="match status" value="1"/>
</dbReference>
<dbReference type="Gene3D" id="2.30.29.30">
    <property type="entry name" value="Pleckstrin-homology domain (PH domain)/Phosphotyrosine-binding domain (PTB)"/>
    <property type="match status" value="1"/>
</dbReference>
<comment type="caution">
    <text evidence="31">The sequence shown here is derived from an EMBL/GenBank/DDBJ whole genome shotgun (WGS) entry which is preliminary data.</text>
</comment>
<keyword evidence="23" id="KW-0732">Signal</keyword>
<dbReference type="Pfam" id="PF07653">
    <property type="entry name" value="SH3_2"/>
    <property type="match status" value="1"/>
</dbReference>
<evidence type="ECO:0000256" key="1">
    <source>
        <dbReference type="ARBA" id="ARBA00001970"/>
    </source>
</evidence>
<keyword evidence="16" id="KW-0408">Iron</keyword>
<evidence type="ECO:0000256" key="14">
    <source>
        <dbReference type="ARBA" id="ARBA00022989"/>
    </source>
</evidence>
<dbReference type="InterPro" id="IPR006593">
    <property type="entry name" value="Cyt_b561/ferric_Rdtase_TM"/>
</dbReference>
<dbReference type="Gene3D" id="1.20.900.10">
    <property type="entry name" value="Dbl homology (DH) domain"/>
    <property type="match status" value="1"/>
</dbReference>
<dbReference type="InterPro" id="IPR036860">
    <property type="entry name" value="SH2_dom_sf"/>
</dbReference>
<dbReference type="InterPro" id="IPR036028">
    <property type="entry name" value="SH3-like_dom_sf"/>
</dbReference>
<dbReference type="FunFam" id="3.30.505.10:FF:000024">
    <property type="entry name" value="Vav guanine nucleotide exchange factor 2"/>
    <property type="match status" value="1"/>
</dbReference>
<dbReference type="InterPro" id="IPR001715">
    <property type="entry name" value="CH_dom"/>
</dbReference>
<dbReference type="SUPFAM" id="SSF47576">
    <property type="entry name" value="Calponin-homology domain, CH-domain"/>
    <property type="match status" value="1"/>
</dbReference>
<keyword evidence="12" id="KW-0862">Zinc</keyword>
<feature type="domain" description="SH3" evidence="25">
    <location>
        <begin position="1146"/>
        <end position="1206"/>
    </location>
</feature>
<dbReference type="SMART" id="SM00252">
    <property type="entry name" value="SH2"/>
    <property type="match status" value="1"/>
</dbReference>
<feature type="signal peptide" evidence="23">
    <location>
        <begin position="1"/>
        <end position="15"/>
    </location>
</feature>
<feature type="transmembrane region" description="Helical" evidence="22">
    <location>
        <begin position="333"/>
        <end position="354"/>
    </location>
</feature>
<dbReference type="SUPFAM" id="SSF50044">
    <property type="entry name" value="SH3-domain"/>
    <property type="match status" value="1"/>
</dbReference>
<dbReference type="InterPro" id="IPR002861">
    <property type="entry name" value="Reeler_dom"/>
</dbReference>
<dbReference type="PROSITE" id="PS00479">
    <property type="entry name" value="ZF_DAG_PE_1"/>
    <property type="match status" value="1"/>
</dbReference>
<dbReference type="Pfam" id="PF22697">
    <property type="entry name" value="SOS1_NGEF_PH"/>
    <property type="match status" value="1"/>
</dbReference>
<evidence type="ECO:0000256" key="17">
    <source>
        <dbReference type="ARBA" id="ARBA00023136"/>
    </source>
</evidence>
<dbReference type="SUPFAM" id="SSF55550">
    <property type="entry name" value="SH2 domain"/>
    <property type="match status" value="1"/>
</dbReference>
<comment type="cofactor">
    <cofactor evidence="1">
        <name>heme b</name>
        <dbReference type="ChEBI" id="CHEBI:60344"/>
    </cofactor>
</comment>
<dbReference type="PROSITE" id="PS50003">
    <property type="entry name" value="PH_DOMAIN"/>
    <property type="match status" value="1"/>
</dbReference>
<evidence type="ECO:0000256" key="8">
    <source>
        <dbReference type="ARBA" id="ARBA00022692"/>
    </source>
</evidence>
<dbReference type="STRING" id="84645.A0A498MVF5"/>
<dbReference type="InterPro" id="IPR000219">
    <property type="entry name" value="DH_dom"/>
</dbReference>
<evidence type="ECO:0000256" key="20">
    <source>
        <dbReference type="PROSITE-ProRule" id="PRU00191"/>
    </source>
</evidence>
<evidence type="ECO:0000256" key="15">
    <source>
        <dbReference type="ARBA" id="ARBA00022999"/>
    </source>
</evidence>
<evidence type="ECO:0000256" key="5">
    <source>
        <dbReference type="ARBA" id="ARBA00022448"/>
    </source>
</evidence>
<dbReference type="GO" id="GO:0005737">
    <property type="term" value="C:cytoplasm"/>
    <property type="evidence" value="ECO:0007669"/>
    <property type="project" value="TreeGrafter"/>
</dbReference>
<dbReference type="PROSITE" id="PS50081">
    <property type="entry name" value="ZF_DAG_PE_2"/>
    <property type="match status" value="1"/>
</dbReference>
<feature type="domain" description="PH" evidence="26">
    <location>
        <begin position="802"/>
        <end position="899"/>
    </location>
</feature>
<feature type="domain" description="Phorbol-ester/DAG-type" evidence="28">
    <location>
        <begin position="910"/>
        <end position="959"/>
    </location>
</feature>
<dbReference type="GO" id="GO:0005085">
    <property type="term" value="F:guanyl-nucleotide exchange factor activity"/>
    <property type="evidence" value="ECO:0007669"/>
    <property type="project" value="UniProtKB-KW"/>
</dbReference>
<dbReference type="CDD" id="cd01223">
    <property type="entry name" value="PH_Vav"/>
    <property type="match status" value="1"/>
</dbReference>
<evidence type="ECO:0000256" key="4">
    <source>
        <dbReference type="ARBA" id="ARBA00022443"/>
    </source>
</evidence>
<dbReference type="GO" id="GO:0035556">
    <property type="term" value="P:intracellular signal transduction"/>
    <property type="evidence" value="ECO:0007669"/>
    <property type="project" value="InterPro"/>
</dbReference>
<dbReference type="EMBL" id="QBIY01012600">
    <property type="protein sequence ID" value="RXN22196.1"/>
    <property type="molecule type" value="Genomic_DNA"/>
</dbReference>
<dbReference type="CDD" id="cd08760">
    <property type="entry name" value="Cyt_b561_FRRS1_like"/>
    <property type="match status" value="1"/>
</dbReference>
<evidence type="ECO:0000256" key="2">
    <source>
        <dbReference type="ARBA" id="ARBA00004141"/>
    </source>
</evidence>
<dbReference type="PRINTS" id="PR00452">
    <property type="entry name" value="SH3DOMAIN"/>
</dbReference>
<dbReference type="GO" id="GO:0008270">
    <property type="term" value="F:zinc ion binding"/>
    <property type="evidence" value="ECO:0007669"/>
    <property type="project" value="UniProtKB-KW"/>
</dbReference>
<dbReference type="Gene3D" id="2.30.30.40">
    <property type="entry name" value="SH3 Domains"/>
    <property type="match status" value="2"/>
</dbReference>
<dbReference type="Gene3D" id="3.30.505.10">
    <property type="entry name" value="SH2 domain"/>
    <property type="match status" value="1"/>
</dbReference>
<dbReference type="Gene3D" id="1.10.418.10">
    <property type="entry name" value="Calponin-like domain"/>
    <property type="match status" value="1"/>
</dbReference>
<dbReference type="Pfam" id="PF00130">
    <property type="entry name" value="C1_1"/>
    <property type="match status" value="1"/>
</dbReference>
<evidence type="ECO:0000256" key="21">
    <source>
        <dbReference type="PROSITE-ProRule" id="PRU00192"/>
    </source>
</evidence>
<dbReference type="InterPro" id="IPR042307">
    <property type="entry name" value="Reeler_sf"/>
</dbReference>
<dbReference type="Pfam" id="PF03351">
    <property type="entry name" value="DOMON"/>
    <property type="match status" value="1"/>
</dbReference>
<dbReference type="SMART" id="SM00233">
    <property type="entry name" value="PH"/>
    <property type="match status" value="1"/>
</dbReference>
<dbReference type="PRINTS" id="PR01887">
    <property type="entry name" value="SPECTRNALPHA"/>
</dbReference>
<dbReference type="InterPro" id="IPR001331">
    <property type="entry name" value="GDS_CDC24_CS"/>
</dbReference>
<dbReference type="PANTHER" id="PTHR45818:SF1">
    <property type="entry name" value="GUANINE NUCLEOTIDE EXCHANGE FACTOR VAV3"/>
    <property type="match status" value="1"/>
</dbReference>
<evidence type="ECO:0000259" key="24">
    <source>
        <dbReference type="PROSITE" id="PS50001"/>
    </source>
</evidence>
<feature type="domain" description="Cytochrome b561" evidence="30">
    <location>
        <begin position="252"/>
        <end position="453"/>
    </location>
</feature>
<comment type="subcellular location">
    <subcellularLocation>
        <location evidence="2">Membrane</location>
        <topology evidence="2">Multi-pass membrane protein</topology>
    </subcellularLocation>
</comment>
<dbReference type="CDD" id="cd00160">
    <property type="entry name" value="RhoGEF"/>
    <property type="match status" value="1"/>
</dbReference>
<keyword evidence="5" id="KW-0813">Transport</keyword>
<dbReference type="InterPro" id="IPR036872">
    <property type="entry name" value="CH_dom_sf"/>
</dbReference>
<evidence type="ECO:0000313" key="32">
    <source>
        <dbReference type="Proteomes" id="UP000290572"/>
    </source>
</evidence>
<keyword evidence="8 22" id="KW-0812">Transmembrane</keyword>
<dbReference type="PROSITE" id="PS50836">
    <property type="entry name" value="DOMON"/>
    <property type="match status" value="1"/>
</dbReference>
<feature type="domain" description="DH" evidence="27">
    <location>
        <begin position="589"/>
        <end position="768"/>
    </location>
</feature>
<dbReference type="CDD" id="cd09628">
    <property type="entry name" value="DOMON_SDR_2_like"/>
    <property type="match status" value="1"/>
</dbReference>
<keyword evidence="10" id="KW-0677">Repeat</keyword>
<keyword evidence="32" id="KW-1185">Reference proteome</keyword>
<name>A0A498MVF5_LABRO</name>
<dbReference type="SMART" id="SM00325">
    <property type="entry name" value="RhoGEF"/>
    <property type="match status" value="1"/>
</dbReference>
<comment type="similarity">
    <text evidence="3">Belongs to the FRRS1 family.</text>
</comment>
<evidence type="ECO:0000256" key="23">
    <source>
        <dbReference type="SAM" id="SignalP"/>
    </source>
</evidence>
<dbReference type="GO" id="GO:0005886">
    <property type="term" value="C:plasma membrane"/>
    <property type="evidence" value="ECO:0007669"/>
    <property type="project" value="TreeGrafter"/>
</dbReference>
<gene>
    <name evidence="31" type="ORF">ROHU_006858</name>
</gene>
<dbReference type="PROSITE" id="PS50002">
    <property type="entry name" value="SH3"/>
    <property type="match status" value="1"/>
</dbReference>
<dbReference type="InterPro" id="IPR001452">
    <property type="entry name" value="SH3_domain"/>
</dbReference>
<evidence type="ECO:0000256" key="6">
    <source>
        <dbReference type="ARBA" id="ARBA00022553"/>
    </source>
</evidence>
<dbReference type="SUPFAM" id="SSF48065">
    <property type="entry name" value="DBL homology domain (DH-domain)"/>
    <property type="match status" value="1"/>
</dbReference>
<feature type="domain" description="SH2" evidence="24">
    <location>
        <begin position="1039"/>
        <end position="1129"/>
    </location>
</feature>
<dbReference type="PROSITE" id="PS00741">
    <property type="entry name" value="DH_1"/>
    <property type="match status" value="1"/>
</dbReference>
<evidence type="ECO:0000259" key="29">
    <source>
        <dbReference type="PROSITE" id="PS50836"/>
    </source>
</evidence>